<dbReference type="Gene3D" id="3.90.550.10">
    <property type="entry name" value="Spore Coat Polysaccharide Biosynthesis Protein SpsA, Chain A"/>
    <property type="match status" value="1"/>
</dbReference>
<keyword evidence="4 8" id="KW-0812">Transmembrane</keyword>
<keyword evidence="6 8" id="KW-1133">Transmembrane helix</keyword>
<dbReference type="Pfam" id="PF00535">
    <property type="entry name" value="Glycos_transf_2"/>
    <property type="match status" value="1"/>
</dbReference>
<dbReference type="PANTHER" id="PTHR48090:SF3">
    <property type="entry name" value="UNDECAPRENYL-PHOSPHATE 4-DEOXY-4-FORMAMIDO-L-ARABINOSE TRANSFERASE"/>
    <property type="match status" value="1"/>
</dbReference>
<comment type="caution">
    <text evidence="10">The sequence shown here is derived from an EMBL/GenBank/DDBJ whole genome shotgun (WGS) entry which is preliminary data.</text>
</comment>
<keyword evidence="1" id="KW-1003">Cell membrane</keyword>
<evidence type="ECO:0000256" key="6">
    <source>
        <dbReference type="ARBA" id="ARBA00022989"/>
    </source>
</evidence>
<dbReference type="GO" id="GO:0099621">
    <property type="term" value="F:undecaprenyl-phosphate 4-deoxy-4-formamido-L-arabinose transferase activity"/>
    <property type="evidence" value="ECO:0007669"/>
    <property type="project" value="TreeGrafter"/>
</dbReference>
<evidence type="ECO:0000256" key="8">
    <source>
        <dbReference type="SAM" id="Phobius"/>
    </source>
</evidence>
<sequence>MKQSLSVIVAFYNEEENLPKLHGELTSVLKKVQSETEIVYVNDGSTDNSVAVLKSAIAKENSQTKVKLIEFRKNFGQTAAISAGIDNSSGELVSFLDADLQNDPHDIPLFLDKLEEGYDAVFGWRKDKKFSRSRRFYSSAANKIINWVFSYPYHDVGCSARVVKKSFLKGVQLYGELHRVLPVLIYLKGAKIGEIVVKHRPRLSGQSKYGLNRIVKTLIDIITVKFVSSYGTKPAYVFGSFGLGSMVLGVLALALTAYQKLFLGVFVHRNPVFLIAIFLGFLGVQFILMGLLAELQVRTYFESQDKPIYDIKNIERF</sequence>
<dbReference type="AlphaFoldDB" id="A0A1F8AX77"/>
<keyword evidence="2" id="KW-0328">Glycosyltransferase</keyword>
<dbReference type="SUPFAM" id="SSF53448">
    <property type="entry name" value="Nucleotide-diphospho-sugar transferases"/>
    <property type="match status" value="1"/>
</dbReference>
<keyword evidence="7 8" id="KW-0472">Membrane</keyword>
<dbReference type="InterPro" id="IPR050256">
    <property type="entry name" value="Glycosyltransferase_2"/>
</dbReference>
<proteinExistence type="predicted"/>
<feature type="transmembrane region" description="Helical" evidence="8">
    <location>
        <begin position="235"/>
        <end position="259"/>
    </location>
</feature>
<evidence type="ECO:0000259" key="9">
    <source>
        <dbReference type="Pfam" id="PF00535"/>
    </source>
</evidence>
<evidence type="ECO:0000313" key="11">
    <source>
        <dbReference type="Proteomes" id="UP000178313"/>
    </source>
</evidence>
<evidence type="ECO:0000313" key="10">
    <source>
        <dbReference type="EMBL" id="OGM56326.1"/>
    </source>
</evidence>
<accession>A0A1F8AX77</accession>
<protein>
    <recommendedName>
        <fullName evidence="9">Glycosyltransferase 2-like domain-containing protein</fullName>
    </recommendedName>
</protein>
<evidence type="ECO:0000256" key="3">
    <source>
        <dbReference type="ARBA" id="ARBA00022679"/>
    </source>
</evidence>
<evidence type="ECO:0000256" key="5">
    <source>
        <dbReference type="ARBA" id="ARBA00022985"/>
    </source>
</evidence>
<dbReference type="InterPro" id="IPR001173">
    <property type="entry name" value="Glyco_trans_2-like"/>
</dbReference>
<name>A0A1F8AX77_9BACT</name>
<evidence type="ECO:0000256" key="7">
    <source>
        <dbReference type="ARBA" id="ARBA00023136"/>
    </source>
</evidence>
<dbReference type="GO" id="GO:0009103">
    <property type="term" value="P:lipopolysaccharide biosynthetic process"/>
    <property type="evidence" value="ECO:0007669"/>
    <property type="project" value="UniProtKB-KW"/>
</dbReference>
<evidence type="ECO:0000256" key="4">
    <source>
        <dbReference type="ARBA" id="ARBA00022692"/>
    </source>
</evidence>
<feature type="domain" description="Glycosyltransferase 2-like" evidence="9">
    <location>
        <begin position="6"/>
        <end position="140"/>
    </location>
</feature>
<feature type="transmembrane region" description="Helical" evidence="8">
    <location>
        <begin position="271"/>
        <end position="293"/>
    </location>
</feature>
<dbReference type="EMBL" id="MGGZ01000035">
    <property type="protein sequence ID" value="OGM56326.1"/>
    <property type="molecule type" value="Genomic_DNA"/>
</dbReference>
<gene>
    <name evidence="10" type="ORF">A3E46_01530</name>
</gene>
<dbReference type="GO" id="GO:0005886">
    <property type="term" value="C:plasma membrane"/>
    <property type="evidence" value="ECO:0007669"/>
    <property type="project" value="TreeGrafter"/>
</dbReference>
<organism evidence="10 11">
    <name type="scientific">Candidatus Woesebacteria bacterium RIFCSPHIGHO2_12_FULL_46_16</name>
    <dbReference type="NCBI Taxonomy" id="1802513"/>
    <lineage>
        <taxon>Bacteria</taxon>
        <taxon>Candidatus Woeseibacteriota</taxon>
    </lineage>
</organism>
<keyword evidence="5" id="KW-0448">Lipopolysaccharide biosynthesis</keyword>
<reference evidence="10 11" key="1">
    <citation type="journal article" date="2016" name="Nat. Commun.">
        <title>Thousands of microbial genomes shed light on interconnected biogeochemical processes in an aquifer system.</title>
        <authorList>
            <person name="Anantharaman K."/>
            <person name="Brown C.T."/>
            <person name="Hug L.A."/>
            <person name="Sharon I."/>
            <person name="Castelle C.J."/>
            <person name="Probst A.J."/>
            <person name="Thomas B.C."/>
            <person name="Singh A."/>
            <person name="Wilkins M.J."/>
            <person name="Karaoz U."/>
            <person name="Brodie E.L."/>
            <person name="Williams K.H."/>
            <person name="Hubbard S.S."/>
            <person name="Banfield J.F."/>
        </authorList>
    </citation>
    <scope>NUCLEOTIDE SEQUENCE [LARGE SCALE GENOMIC DNA]</scope>
</reference>
<dbReference type="InterPro" id="IPR029044">
    <property type="entry name" value="Nucleotide-diphossugar_trans"/>
</dbReference>
<dbReference type="PANTHER" id="PTHR48090">
    <property type="entry name" value="UNDECAPRENYL-PHOSPHATE 4-DEOXY-4-FORMAMIDO-L-ARABINOSE TRANSFERASE-RELATED"/>
    <property type="match status" value="1"/>
</dbReference>
<evidence type="ECO:0000256" key="2">
    <source>
        <dbReference type="ARBA" id="ARBA00022676"/>
    </source>
</evidence>
<dbReference type="Proteomes" id="UP000178313">
    <property type="component" value="Unassembled WGS sequence"/>
</dbReference>
<dbReference type="STRING" id="1802513.A3E46_01530"/>
<keyword evidence="3" id="KW-0808">Transferase</keyword>
<dbReference type="CDD" id="cd04187">
    <property type="entry name" value="DPM1_like_bac"/>
    <property type="match status" value="1"/>
</dbReference>
<evidence type="ECO:0000256" key="1">
    <source>
        <dbReference type="ARBA" id="ARBA00022475"/>
    </source>
</evidence>